<protein>
    <recommendedName>
        <fullName evidence="3">SMP-30/Gluconolactonase/LRE-like region domain-containing protein</fullName>
    </recommendedName>
</protein>
<comment type="caution">
    <text evidence="1">The sequence shown here is derived from an EMBL/GenBank/DDBJ whole genome shotgun (WGS) entry which is preliminary data.</text>
</comment>
<dbReference type="AlphaFoldDB" id="A0A504J6X4"/>
<dbReference type="InterPro" id="IPR011042">
    <property type="entry name" value="6-blade_b-propeller_TolB-like"/>
</dbReference>
<dbReference type="OrthoDB" id="8584394at2"/>
<evidence type="ECO:0000313" key="2">
    <source>
        <dbReference type="Proteomes" id="UP000315540"/>
    </source>
</evidence>
<keyword evidence="2" id="KW-1185">Reference proteome</keyword>
<dbReference type="Gene3D" id="2.120.10.30">
    <property type="entry name" value="TolB, C-terminal domain"/>
    <property type="match status" value="1"/>
</dbReference>
<gene>
    <name evidence="1" type="ORF">FHK87_13540</name>
</gene>
<organism evidence="1 2">
    <name type="scientific">Aquimarina algicola</name>
    <dbReference type="NCBI Taxonomy" id="2589995"/>
    <lineage>
        <taxon>Bacteria</taxon>
        <taxon>Pseudomonadati</taxon>
        <taxon>Bacteroidota</taxon>
        <taxon>Flavobacteriia</taxon>
        <taxon>Flavobacteriales</taxon>
        <taxon>Flavobacteriaceae</taxon>
        <taxon>Aquimarina</taxon>
    </lineage>
</organism>
<evidence type="ECO:0000313" key="1">
    <source>
        <dbReference type="EMBL" id="TPN86284.1"/>
    </source>
</evidence>
<sequence length="315" mass="35917">MFKFKLTLIYLIVFLAISCSGQKTELIELPFEHDLFPEGIAIDQKTKKVYLNSLKNKKIVNSAVDGSNPENFLKTGEHNYLAGFGMTIKGDTLYALGNSLTARKNKSVLLLLQLSSGDLIDSYSLDNSDFHYWNDLAISSTNEIFITDSESNKIYNIQRPSKNINVYIDSTEIPNSNGITISDNDEYLYLASAKGICVVKTASKKLINKPNEEYSGIDGLKFYKGNLYGIVNGWRNQSKNGFYRFVLDRTESEIIERKKIIEFTEDFNTPTTFDVLNGYIYFVMNTQLNNFDEITNKIVDVDRLESYIMMKIKVE</sequence>
<proteinExistence type="predicted"/>
<dbReference type="SUPFAM" id="SSF63829">
    <property type="entry name" value="Calcium-dependent phosphotriesterase"/>
    <property type="match status" value="1"/>
</dbReference>
<dbReference type="PROSITE" id="PS51257">
    <property type="entry name" value="PROKAR_LIPOPROTEIN"/>
    <property type="match status" value="1"/>
</dbReference>
<evidence type="ECO:0008006" key="3">
    <source>
        <dbReference type="Google" id="ProtNLM"/>
    </source>
</evidence>
<reference evidence="1 2" key="1">
    <citation type="submission" date="2019-06" db="EMBL/GenBank/DDBJ databases">
        <authorList>
            <person name="Meng X."/>
        </authorList>
    </citation>
    <scope>NUCLEOTIDE SEQUENCE [LARGE SCALE GENOMIC DNA]</scope>
    <source>
        <strain evidence="1 2">M625</strain>
    </source>
</reference>
<accession>A0A504J6X4</accession>
<dbReference type="RefSeq" id="WP_140593825.1">
    <property type="nucleotide sequence ID" value="NZ_VFWZ01000003.1"/>
</dbReference>
<dbReference type="EMBL" id="VFWZ01000003">
    <property type="protein sequence ID" value="TPN86284.1"/>
    <property type="molecule type" value="Genomic_DNA"/>
</dbReference>
<name>A0A504J6X4_9FLAO</name>
<dbReference type="Proteomes" id="UP000315540">
    <property type="component" value="Unassembled WGS sequence"/>
</dbReference>